<dbReference type="EMBL" id="KI671660">
    <property type="protein sequence ID" value="ETL46016.1"/>
    <property type="molecule type" value="Genomic_DNA"/>
</dbReference>
<dbReference type="Proteomes" id="UP000053864">
    <property type="component" value="Unassembled WGS sequence"/>
</dbReference>
<name>W2JHW1_PHYNI</name>
<reference evidence="2 3" key="1">
    <citation type="submission" date="2013-11" db="EMBL/GenBank/DDBJ databases">
        <title>The Genome Sequence of Phytophthora parasitica CJ05E6.</title>
        <authorList>
            <consortium name="The Broad Institute Genomics Platform"/>
            <person name="Russ C."/>
            <person name="Tyler B."/>
            <person name="Panabieres F."/>
            <person name="Shan W."/>
            <person name="Tripathy S."/>
            <person name="Grunwald N."/>
            <person name="Machado M."/>
            <person name="Johnson C.S."/>
            <person name="Arredondo F."/>
            <person name="Hong C."/>
            <person name="Coffey M."/>
            <person name="Young S.K."/>
            <person name="Zeng Q."/>
            <person name="Gargeya S."/>
            <person name="Fitzgerald M."/>
            <person name="Abouelleil A."/>
            <person name="Alvarado L."/>
            <person name="Chapman S.B."/>
            <person name="Gainer-Dewar J."/>
            <person name="Goldberg J."/>
            <person name="Griggs A."/>
            <person name="Gujja S."/>
            <person name="Hansen M."/>
            <person name="Howarth C."/>
            <person name="Imamovic A."/>
            <person name="Ireland A."/>
            <person name="Larimer J."/>
            <person name="McCowan C."/>
            <person name="Murphy C."/>
            <person name="Pearson M."/>
            <person name="Poon T.W."/>
            <person name="Priest M."/>
            <person name="Roberts A."/>
            <person name="Saif S."/>
            <person name="Shea T."/>
            <person name="Sykes S."/>
            <person name="Wortman J."/>
            <person name="Nusbaum C."/>
            <person name="Birren B."/>
        </authorList>
    </citation>
    <scope>NUCLEOTIDE SEQUENCE [LARGE SCALE GENOMIC DNA]</scope>
    <source>
        <strain evidence="2 3">CJ05E6</strain>
    </source>
</reference>
<evidence type="ECO:0000256" key="1">
    <source>
        <dbReference type="SAM" id="MobiDB-lite"/>
    </source>
</evidence>
<sequence>MTTDTMMTTRKGWFLEKQNTEASDANAVTNDDSDDAPPTQVAGPSKRVAEMSTTAAQPPKCKLNGKVRRAGRPHLNRAAMKAKAALALKEYNNGMKLRAVLRDNDVCDVVSTLWMVMRGVRNVGSFLTTFPVKKNGEGRSIQWRVDIDYVPDRVRFRLVESLDDSLVKLMGGLALNEEIELDSDGERMSSIESYVVSIDKVGQFT</sequence>
<evidence type="ECO:0000313" key="2">
    <source>
        <dbReference type="EMBL" id="ETL46016.1"/>
    </source>
</evidence>
<proteinExistence type="predicted"/>
<dbReference type="AlphaFoldDB" id="W2JHW1"/>
<dbReference type="VEuPathDB" id="FungiDB:PPTG_08228"/>
<protein>
    <submittedName>
        <fullName evidence="2">Uncharacterized protein</fullName>
    </submittedName>
</protein>
<feature type="region of interest" description="Disordered" evidence="1">
    <location>
        <begin position="1"/>
        <end position="59"/>
    </location>
</feature>
<gene>
    <name evidence="2" type="ORF">L916_04028</name>
</gene>
<evidence type="ECO:0000313" key="3">
    <source>
        <dbReference type="Proteomes" id="UP000053864"/>
    </source>
</evidence>
<accession>W2JHW1</accession>
<feature type="compositionally biased region" description="Polar residues" evidence="1">
    <location>
        <begin position="20"/>
        <end position="30"/>
    </location>
</feature>
<organism evidence="2 3">
    <name type="scientific">Phytophthora nicotianae</name>
    <name type="common">Potato buckeye rot agent</name>
    <name type="synonym">Phytophthora parasitica</name>
    <dbReference type="NCBI Taxonomy" id="4792"/>
    <lineage>
        <taxon>Eukaryota</taxon>
        <taxon>Sar</taxon>
        <taxon>Stramenopiles</taxon>
        <taxon>Oomycota</taxon>
        <taxon>Peronosporomycetes</taxon>
        <taxon>Peronosporales</taxon>
        <taxon>Peronosporaceae</taxon>
        <taxon>Phytophthora</taxon>
    </lineage>
</organism>